<dbReference type="EMBL" id="UIVS01000004">
    <property type="protein sequence ID" value="SVP95297.1"/>
    <property type="molecule type" value="Genomic_DNA"/>
</dbReference>
<sequence length="430" mass="50694">MNESLFVRYYRKINDNPEPLRAFIYCSSVLIRLALIAYSSFHNLKFDVKYTDIDYLVFSDASKLVLDGKSPYLRHTYRYTPILSYLMVFNHYLFNDFGKLLFTVSDLLVGLAIEKTLSASSDLKKYLLSALWLLNPFVIAISSRGNADTIICLIIISSIYFLKRGHISLSALLFGLSVHFKLYPVIYALPVVFHLYSRELVCCWINFRKFLMKLPLLLITHINFKQIRFAILSFLSFAFFTYLTFYLYGFESIYESYLYHYVRKDHRHNFSLYFNLMYYIVDTNMNLNLFVSFVPQVFCFLIFSLVAFVDLTLSLFLMTISFVSLNKVLTSQHFLWWICLLPLVLSKINLNFGNLRYFLLSVASLFVFKFFWLFCGYRQEFLGYSTFNEVFIGLIYYLDVVFINFPCGLSHACRMDSDIQFLPQQIDKED</sequence>
<evidence type="ECO:0000313" key="13">
    <source>
        <dbReference type="EMBL" id="SVP95297.1"/>
    </source>
</evidence>
<dbReference type="GO" id="GO:0006506">
    <property type="term" value="P:GPI anchor biosynthetic process"/>
    <property type="evidence" value="ECO:0007669"/>
    <property type="project" value="UniProtKB-UniPathway"/>
</dbReference>
<protein>
    <recommendedName>
        <fullName evidence="11">GPI mannosyltransferase 1</fullName>
        <ecNumber evidence="11">2.4.1.-</ecNumber>
    </recommendedName>
    <alternativeName>
        <fullName evidence="11">GPI mannosyltransferase I</fullName>
    </alternativeName>
</protein>
<evidence type="ECO:0000256" key="1">
    <source>
        <dbReference type="ARBA" id="ARBA00004477"/>
    </source>
</evidence>
<reference evidence="12" key="1">
    <citation type="submission" date="2018-07" db="EMBL/GenBank/DDBJ databases">
        <authorList>
            <person name="Quirk P.G."/>
            <person name="Krulwich T.A."/>
        </authorList>
    </citation>
    <scope>NUCLEOTIDE SEQUENCE</scope>
    <source>
        <strain evidence="12">Anand</strain>
    </source>
</reference>
<accession>A0A3B0MXI6</accession>
<dbReference type="GO" id="GO:0004376">
    <property type="term" value="F:GPI mannosyltransferase activity"/>
    <property type="evidence" value="ECO:0007669"/>
    <property type="project" value="InterPro"/>
</dbReference>
<dbReference type="GO" id="GO:1990529">
    <property type="term" value="C:glycosylphosphatidylinositol-mannosyltransferase I complex"/>
    <property type="evidence" value="ECO:0007669"/>
    <property type="project" value="TreeGrafter"/>
</dbReference>
<evidence type="ECO:0000256" key="6">
    <source>
        <dbReference type="ARBA" id="ARBA00022679"/>
    </source>
</evidence>
<dbReference type="InterPro" id="IPR007704">
    <property type="entry name" value="PIG-M"/>
</dbReference>
<feature type="transmembrane region" description="Helical" evidence="11">
    <location>
        <begin position="227"/>
        <end position="250"/>
    </location>
</feature>
<dbReference type="AlphaFoldDB" id="A0A3B0MXI6"/>
<comment type="function">
    <text evidence="11">Catalytic subunit of the glycosylphosphatidylinositol-mannosyltransferase I complex which catalyzes the transfer of the first mannose, via an alpha-1,4 bond from a dolichol-phosphate-mannose (Dol-P-Man) to the glucosaminyl acyl phosphatidylinositol (GlcN-(acyl)PI) intermediate to generate alpha-D-Man-(1-&gt;4)-alpha-D-GlcN-(1-&gt;6)-(1-radyl,2-acyl-sn-glycero-3-phospho)-2-acyl-inositol and participates in the sixth step of the glycosylphosphatidylinositol-anchor biosynthesis.</text>
</comment>
<evidence type="ECO:0000256" key="7">
    <source>
        <dbReference type="ARBA" id="ARBA00022692"/>
    </source>
</evidence>
<keyword evidence="9 11" id="KW-1133">Transmembrane helix</keyword>
<comment type="pathway">
    <text evidence="2 11">Glycolipid biosynthesis; glycosylphosphatidylinositol-anchor biosynthesis.</text>
</comment>
<name>A0A3B0MXI6_THEAN</name>
<evidence type="ECO:0000256" key="8">
    <source>
        <dbReference type="ARBA" id="ARBA00022824"/>
    </source>
</evidence>
<comment type="similarity">
    <text evidence="3 11">Belongs to the PIGM family.</text>
</comment>
<dbReference type="PANTHER" id="PTHR12886">
    <property type="entry name" value="PIG-M MANNOSYLTRANSFERASE"/>
    <property type="match status" value="1"/>
</dbReference>
<comment type="subcellular location">
    <subcellularLocation>
        <location evidence="1 11">Endoplasmic reticulum membrane</location>
        <topology evidence="1 11">Multi-pass membrane protein</topology>
    </subcellularLocation>
</comment>
<dbReference type="UniPathway" id="UPA00196"/>
<feature type="transmembrane region" description="Helical" evidence="11">
    <location>
        <begin position="394"/>
        <end position="413"/>
    </location>
</feature>
<keyword evidence="6 11" id="KW-0808">Transferase</keyword>
<feature type="transmembrane region" description="Helical" evidence="11">
    <location>
        <begin position="334"/>
        <end position="350"/>
    </location>
</feature>
<organism evidence="12">
    <name type="scientific">Theileria annulata</name>
    <dbReference type="NCBI Taxonomy" id="5874"/>
    <lineage>
        <taxon>Eukaryota</taxon>
        <taxon>Sar</taxon>
        <taxon>Alveolata</taxon>
        <taxon>Apicomplexa</taxon>
        <taxon>Aconoidasida</taxon>
        <taxon>Piroplasmida</taxon>
        <taxon>Theileriidae</taxon>
        <taxon>Theileria</taxon>
    </lineage>
</organism>
<gene>
    <name evidence="12" type="ORF">TAT_000345900</name>
    <name evidence="13" type="ORF">TAV_000345700</name>
</gene>
<dbReference type="EMBL" id="UIVT01000004">
    <property type="protein sequence ID" value="SVP94465.1"/>
    <property type="molecule type" value="Genomic_DNA"/>
</dbReference>
<evidence type="ECO:0000256" key="3">
    <source>
        <dbReference type="ARBA" id="ARBA00011071"/>
    </source>
</evidence>
<keyword evidence="10 11" id="KW-0472">Membrane</keyword>
<feature type="transmembrane region" description="Helical" evidence="11">
    <location>
        <begin position="150"/>
        <end position="174"/>
    </location>
</feature>
<evidence type="ECO:0000256" key="9">
    <source>
        <dbReference type="ARBA" id="ARBA00022989"/>
    </source>
</evidence>
<keyword evidence="4 11" id="KW-0337">GPI-anchor biosynthesis</keyword>
<keyword evidence="5 11" id="KW-0328">Glycosyltransferase</keyword>
<evidence type="ECO:0000256" key="10">
    <source>
        <dbReference type="ARBA" id="ARBA00023136"/>
    </source>
</evidence>
<feature type="transmembrane region" description="Helical" evidence="11">
    <location>
        <begin position="357"/>
        <end position="374"/>
    </location>
</feature>
<dbReference type="EC" id="2.4.1.-" evidence="11"/>
<dbReference type="GO" id="GO:0005789">
    <property type="term" value="C:endoplasmic reticulum membrane"/>
    <property type="evidence" value="ECO:0007669"/>
    <property type="project" value="UniProtKB-SubCell"/>
</dbReference>
<keyword evidence="8 11" id="KW-0256">Endoplasmic reticulum</keyword>
<dbReference type="VEuPathDB" id="PiroplasmaDB:TA08865"/>
<keyword evidence="7 11" id="KW-0812">Transmembrane</keyword>
<evidence type="ECO:0000256" key="5">
    <source>
        <dbReference type="ARBA" id="ARBA00022676"/>
    </source>
</evidence>
<dbReference type="GO" id="GO:0051751">
    <property type="term" value="F:alpha-1,4-mannosyltransferase activity"/>
    <property type="evidence" value="ECO:0007669"/>
    <property type="project" value="InterPro"/>
</dbReference>
<evidence type="ECO:0000313" key="12">
    <source>
        <dbReference type="EMBL" id="SVP94465.1"/>
    </source>
</evidence>
<feature type="transmembrane region" description="Helical" evidence="11">
    <location>
        <begin position="298"/>
        <end position="322"/>
    </location>
</feature>
<evidence type="ECO:0000256" key="2">
    <source>
        <dbReference type="ARBA" id="ARBA00004687"/>
    </source>
</evidence>
<evidence type="ECO:0000256" key="11">
    <source>
        <dbReference type="RuleBase" id="RU365064"/>
    </source>
</evidence>
<dbReference type="Pfam" id="PF05007">
    <property type="entry name" value="Mannosyl_trans"/>
    <property type="match status" value="1"/>
</dbReference>
<feature type="transmembrane region" description="Helical" evidence="11">
    <location>
        <begin position="20"/>
        <end position="41"/>
    </location>
</feature>
<evidence type="ECO:0000256" key="4">
    <source>
        <dbReference type="ARBA" id="ARBA00022502"/>
    </source>
</evidence>
<proteinExistence type="inferred from homology"/>
<dbReference type="PANTHER" id="PTHR12886:SF0">
    <property type="entry name" value="GPI MANNOSYLTRANSFERASE 1"/>
    <property type="match status" value="1"/>
</dbReference>